<dbReference type="EMBL" id="JBFDAA010000012">
    <property type="protein sequence ID" value="KAL1123318.1"/>
    <property type="molecule type" value="Genomic_DNA"/>
</dbReference>
<evidence type="ECO:0000313" key="2">
    <source>
        <dbReference type="EMBL" id="KAL1123318.1"/>
    </source>
</evidence>
<keyword evidence="3" id="KW-1185">Reference proteome</keyword>
<dbReference type="Proteomes" id="UP001558652">
    <property type="component" value="Unassembled WGS sequence"/>
</dbReference>
<evidence type="ECO:0000256" key="1">
    <source>
        <dbReference type="SAM" id="MobiDB-lite"/>
    </source>
</evidence>
<gene>
    <name evidence="2" type="ORF">AAG570_002404</name>
</gene>
<dbReference type="AlphaFoldDB" id="A0ABD0Y7F2"/>
<comment type="caution">
    <text evidence="2">The sequence shown here is derived from an EMBL/GenBank/DDBJ whole genome shotgun (WGS) entry which is preliminary data.</text>
</comment>
<accession>A0ABD0Y7F2</accession>
<evidence type="ECO:0000313" key="3">
    <source>
        <dbReference type="Proteomes" id="UP001558652"/>
    </source>
</evidence>
<sequence>MITADPVVGKCGHPPVRRGPGRGAVLPHGPSGRARPLTPSYLRMILRPAIIISGLIIQARTLPVFDGPPGVEFLGHNGFPVYAGPWFPGDRLQLLDPFLFAAQGGLFATRPGLFATGGPPRRRHPPRPVTYHGLAATYAVPRRQTTGIYGYTAIDKVLDSQPFGVSNRIQDFV</sequence>
<feature type="region of interest" description="Disordered" evidence="1">
    <location>
        <begin position="11"/>
        <end position="32"/>
    </location>
</feature>
<name>A0ABD0Y7F2_9HEMI</name>
<protein>
    <submittedName>
        <fullName evidence="2">Uncharacterized protein</fullName>
    </submittedName>
</protein>
<proteinExistence type="predicted"/>
<reference evidence="2 3" key="1">
    <citation type="submission" date="2024-07" db="EMBL/GenBank/DDBJ databases">
        <title>Chromosome-level genome assembly of the water stick insect Ranatra chinensis (Heteroptera: Nepidae).</title>
        <authorList>
            <person name="Liu X."/>
        </authorList>
    </citation>
    <scope>NUCLEOTIDE SEQUENCE [LARGE SCALE GENOMIC DNA]</scope>
    <source>
        <strain evidence="2">Cailab_2021Rc</strain>
        <tissue evidence="2">Muscle</tissue>
    </source>
</reference>
<organism evidence="2 3">
    <name type="scientific">Ranatra chinensis</name>
    <dbReference type="NCBI Taxonomy" id="642074"/>
    <lineage>
        <taxon>Eukaryota</taxon>
        <taxon>Metazoa</taxon>
        <taxon>Ecdysozoa</taxon>
        <taxon>Arthropoda</taxon>
        <taxon>Hexapoda</taxon>
        <taxon>Insecta</taxon>
        <taxon>Pterygota</taxon>
        <taxon>Neoptera</taxon>
        <taxon>Paraneoptera</taxon>
        <taxon>Hemiptera</taxon>
        <taxon>Heteroptera</taxon>
        <taxon>Panheteroptera</taxon>
        <taxon>Nepomorpha</taxon>
        <taxon>Nepidae</taxon>
        <taxon>Ranatrinae</taxon>
        <taxon>Ranatra</taxon>
    </lineage>
</organism>